<dbReference type="Proteomes" id="UP000076004">
    <property type="component" value="Chromosome 2"/>
</dbReference>
<reference evidence="2 3" key="1">
    <citation type="journal article" date="2016" name="Nat. Commun.">
        <title>Genomes of cryptic chimpanzee Plasmodium species reveal key evolutionary events leading to human malaria.</title>
        <authorList>
            <person name="Sundararaman S.A."/>
            <person name="Plenderleith L.J."/>
            <person name="Liu W."/>
            <person name="Loy D.E."/>
            <person name="Learn G.H."/>
            <person name="Li Y."/>
            <person name="Shaw K.S."/>
            <person name="Ayouba A."/>
            <person name="Peeters M."/>
            <person name="Speede S."/>
            <person name="Shaw G.M."/>
            <person name="Bushman F.D."/>
            <person name="Brisson D."/>
            <person name="Rayner J.C."/>
            <person name="Sharp P.M."/>
            <person name="Hahn B.H."/>
        </authorList>
    </citation>
    <scope>NUCLEOTIDE SEQUENCE [LARGE SCALE GENOMIC DNA]</scope>
    <source>
        <strain evidence="2 3">SY75</strain>
    </source>
</reference>
<dbReference type="RefSeq" id="XP_018643700.1">
    <property type="nucleotide sequence ID" value="XM_018783710.1"/>
</dbReference>
<accession>A0A151LWC6</accession>
<name>A0A151LWC6_9APIC</name>
<dbReference type="AlphaFoldDB" id="A0A151LWC6"/>
<dbReference type="EMBL" id="LVLB01000003">
    <property type="protein sequence ID" value="KYO03476.1"/>
    <property type="molecule type" value="Genomic_DNA"/>
</dbReference>
<dbReference type="VEuPathDB" id="PlasmoDB:PGSY75_0204300"/>
<sequence>MNEINTKTFQNEMILNSLLLNLEGSDTNINPKKKIEQTNLEKCEKASILLDNPSIFEDLDIIEDNNIYPTMNEQQKGLNLCNYVNLKNTKLLNDKNYYNQCDKVFDLTKYQNKNIKKKILFDNNPKESYCDNSDVNLCYKNLNSETQCNNINVNNLNKENYTETCEEYFNNSCEGDNLTCSGILEKYEQDRMEEIHMNFETNKKYNNYIKKEHNFNDIQNGNNIVNYEQKDNTYIFNLSSGKNEMNRKTKQKFYLDEHVELAKNKIKNKAEVVVYKNEMGNNYIERDIKTNLNNFLIKENTLFCVENVEENDKRNKKNKRNIKYYMKNGLKNIPKEDAKEKYINMKEFEDKIKEIHNEYELKYEDIIKQYDEDNIKNKKLVNNIHMKYMNMKNELIKTQKEIIHIKEENNKLKEELKITPEQIIESNIVDSYKNKLEEYIFLTRHKDLKIKNLEEELNKEKKCIEEKEKKIYAISEQKNNLRNMNILLKKDTMNFEKKLENMRKINEELKQIIIYKEIKISYFINILNIIDEAILDDNNVKNGRNKIKKDNKQKMELDPIKNMNKKIIIKSIVHKIKDINQKIKTHNQVMNTIENRGNHNVNKNQEILKNSDNLIKDINKRNQSELFNNYFDSTSFSLTEKEYILGNENKELKTFFSNVELDKDQEFDLSKSETRKEIQVKENIEELSNKG</sequence>
<evidence type="ECO:0000313" key="3">
    <source>
        <dbReference type="Proteomes" id="UP000076004"/>
    </source>
</evidence>
<feature type="coiled-coil region" evidence="1">
    <location>
        <begin position="338"/>
        <end position="415"/>
    </location>
</feature>
<gene>
    <name evidence="2" type="ORF">PGSY75_0204300</name>
</gene>
<dbReference type="VEuPathDB" id="PlasmoDB:PGABG01_0202000"/>
<comment type="caution">
    <text evidence="2">The sequence shown here is derived from an EMBL/GenBank/DDBJ whole genome shotgun (WGS) entry which is preliminary data.</text>
</comment>
<dbReference type="KEGG" id="pgab:PGSY75_0204300"/>
<keyword evidence="1" id="KW-0175">Coiled coil</keyword>
<evidence type="ECO:0000313" key="2">
    <source>
        <dbReference type="EMBL" id="KYO03476.1"/>
    </source>
</evidence>
<dbReference type="GeneID" id="29774332"/>
<feature type="coiled-coil region" evidence="1">
    <location>
        <begin position="450"/>
        <end position="512"/>
    </location>
</feature>
<evidence type="ECO:0000256" key="1">
    <source>
        <dbReference type="SAM" id="Coils"/>
    </source>
</evidence>
<organism evidence="2 3">
    <name type="scientific">Plasmodium gaboni</name>
    <dbReference type="NCBI Taxonomy" id="647221"/>
    <lineage>
        <taxon>Eukaryota</taxon>
        <taxon>Sar</taxon>
        <taxon>Alveolata</taxon>
        <taxon>Apicomplexa</taxon>
        <taxon>Aconoidasida</taxon>
        <taxon>Haemosporida</taxon>
        <taxon>Plasmodiidae</taxon>
        <taxon>Plasmodium</taxon>
        <taxon>Plasmodium (Laverania)</taxon>
    </lineage>
</organism>
<proteinExistence type="predicted"/>
<protein>
    <submittedName>
        <fullName evidence="2">Uncharacterized protein</fullName>
    </submittedName>
</protein>